<dbReference type="PANTHER" id="PTHR34560:SF1">
    <property type="entry name" value="START DOMAIN-CONTAINING PROTEIN"/>
    <property type="match status" value="1"/>
</dbReference>
<evidence type="ECO:0000313" key="3">
    <source>
        <dbReference type="RefSeq" id="XP_021860339.2"/>
    </source>
</evidence>
<dbReference type="SUPFAM" id="SSF55961">
    <property type="entry name" value="Bet v1-like"/>
    <property type="match status" value="1"/>
</dbReference>
<evidence type="ECO:0000256" key="1">
    <source>
        <dbReference type="SAM" id="MobiDB-lite"/>
    </source>
</evidence>
<organism evidence="2 3">
    <name type="scientific">Spinacia oleracea</name>
    <name type="common">Spinach</name>
    <dbReference type="NCBI Taxonomy" id="3562"/>
    <lineage>
        <taxon>Eukaryota</taxon>
        <taxon>Viridiplantae</taxon>
        <taxon>Streptophyta</taxon>
        <taxon>Embryophyta</taxon>
        <taxon>Tracheophyta</taxon>
        <taxon>Spermatophyta</taxon>
        <taxon>Magnoliopsida</taxon>
        <taxon>eudicotyledons</taxon>
        <taxon>Gunneridae</taxon>
        <taxon>Pentapetalae</taxon>
        <taxon>Caryophyllales</taxon>
        <taxon>Chenopodiaceae</taxon>
        <taxon>Chenopodioideae</taxon>
        <taxon>Anserineae</taxon>
        <taxon>Spinacia</taxon>
    </lineage>
</organism>
<feature type="region of interest" description="Disordered" evidence="1">
    <location>
        <begin position="392"/>
        <end position="426"/>
    </location>
</feature>
<dbReference type="KEGG" id="soe:110799391"/>
<proteinExistence type="predicted"/>
<keyword evidence="2" id="KW-1185">Reference proteome</keyword>
<sequence length="590" mass="66023">MVKKGKIAHYRERLDETLASENLTDEEKLKNLVKDQILRSSDNNPIDCIDNITGKRTVEVANFLEMLRSASENYNASSLETHHTSWKLKQDTEDYRVMYREGPVGSPFHSLLVEGYIDAPLDACLCVSWESALYPRWFPETFIPTFKIAEAKSLQKVRIGEEISLVRVKLSWPLSSREALLHFFVFEYFENDLVVVLMNTISDADNIQLETHGFTNKGIPEVENTVRIDVVGGFALQKVTENRSYFRTIGNLDIKLDFVPPSLINFISRQLIGSGFRFYKKTVASVSNGDEAFAKVLSGPLYNRIRQAIYSNDESEKNPSKQSIQDYIGGINNGDQKTDVQNASGEEDMKIIGNDHLNQRSEGCKPTCNEIEEEEIKESNGHVGRYLASEIEEEEQQQVSENGHVDNGKDAKESHSSIDLPKSVNLNKNVPISPQVEKALGTLDKMINVVKENRLKGPNLNHSSPKIVGDAALSSTLGEHIKRVDKQGISVEEIDRDTTHVSRNDLGTDGLRSGKTELQSQEENSHVVSPDQNPAIADWPVNVPSAVNSPVVGTPKNLEVNGIHENNKKTGQPKKWRLCCFHLPSGRLVS</sequence>
<protein>
    <submittedName>
        <fullName evidence="3">Uncharacterized protein isoform X1</fullName>
    </submittedName>
</protein>
<feature type="compositionally biased region" description="Basic and acidic residues" evidence="1">
    <location>
        <begin position="403"/>
        <end position="416"/>
    </location>
</feature>
<gene>
    <name evidence="3" type="primary">LOC110799391</name>
</gene>
<dbReference type="RefSeq" id="XP_021860339.2">
    <property type="nucleotide sequence ID" value="XM_022004647.2"/>
</dbReference>
<dbReference type="PANTHER" id="PTHR34560">
    <property type="entry name" value="POLYKETIDE CYCLASE/DEHYDRASE/LIPID TRANSPORT SUPERFAMILY PROTEIN"/>
    <property type="match status" value="1"/>
</dbReference>
<reference evidence="3" key="2">
    <citation type="submission" date="2025-08" db="UniProtKB">
        <authorList>
            <consortium name="RefSeq"/>
        </authorList>
    </citation>
    <scope>IDENTIFICATION</scope>
    <source>
        <tissue evidence="3">Leaf</tissue>
    </source>
</reference>
<dbReference type="Proteomes" id="UP000813463">
    <property type="component" value="Chromosome 6"/>
</dbReference>
<feature type="region of interest" description="Disordered" evidence="1">
    <location>
        <begin position="497"/>
        <end position="523"/>
    </location>
</feature>
<dbReference type="GeneID" id="110799391"/>
<accession>A0A9R0J352</accession>
<dbReference type="Gene3D" id="3.30.530.20">
    <property type="match status" value="1"/>
</dbReference>
<dbReference type="AlphaFoldDB" id="A0A9R0J352"/>
<dbReference type="InterPro" id="IPR023393">
    <property type="entry name" value="START-like_dom_sf"/>
</dbReference>
<name>A0A9R0J352_SPIOL</name>
<evidence type="ECO:0000313" key="2">
    <source>
        <dbReference type="Proteomes" id="UP000813463"/>
    </source>
</evidence>
<reference evidence="2" key="1">
    <citation type="journal article" date="2021" name="Nat. Commun.">
        <title>Genomic analyses provide insights into spinach domestication and the genetic basis of agronomic traits.</title>
        <authorList>
            <person name="Cai X."/>
            <person name="Sun X."/>
            <person name="Xu C."/>
            <person name="Sun H."/>
            <person name="Wang X."/>
            <person name="Ge C."/>
            <person name="Zhang Z."/>
            <person name="Wang Q."/>
            <person name="Fei Z."/>
            <person name="Jiao C."/>
            <person name="Wang Q."/>
        </authorList>
    </citation>
    <scope>NUCLEOTIDE SEQUENCE [LARGE SCALE GENOMIC DNA]</scope>
    <source>
        <strain evidence="2">cv. Varoflay</strain>
    </source>
</reference>